<reference evidence="1" key="2">
    <citation type="journal article" date="2015" name="Data Brief">
        <title>Shoot transcriptome of the giant reed, Arundo donax.</title>
        <authorList>
            <person name="Barrero R.A."/>
            <person name="Guerrero F.D."/>
            <person name="Moolhuijzen P."/>
            <person name="Goolsby J.A."/>
            <person name="Tidwell J."/>
            <person name="Bellgard S.E."/>
            <person name="Bellgard M.I."/>
        </authorList>
    </citation>
    <scope>NUCLEOTIDE SEQUENCE</scope>
    <source>
        <tissue evidence="1">Shoot tissue taken approximately 20 cm above the soil surface</tissue>
    </source>
</reference>
<accession>A0A0A8Y7N8</accession>
<dbReference type="EMBL" id="GBRH01275734">
    <property type="protein sequence ID" value="JAD22161.1"/>
    <property type="molecule type" value="Transcribed_RNA"/>
</dbReference>
<evidence type="ECO:0000313" key="1">
    <source>
        <dbReference type="EMBL" id="JAD22161.1"/>
    </source>
</evidence>
<dbReference type="AlphaFoldDB" id="A0A0A8Y7N8"/>
<name>A0A0A8Y7N8_ARUDO</name>
<protein>
    <submittedName>
        <fullName evidence="1">Uncharacterized protein</fullName>
    </submittedName>
</protein>
<proteinExistence type="predicted"/>
<sequence>MLYRIHGYVSDTDTRIVT</sequence>
<reference evidence="1" key="1">
    <citation type="submission" date="2014-09" db="EMBL/GenBank/DDBJ databases">
        <authorList>
            <person name="Magalhaes I.L.F."/>
            <person name="Oliveira U."/>
            <person name="Santos F.R."/>
            <person name="Vidigal T.H.D.A."/>
            <person name="Brescovit A.D."/>
            <person name="Santos A.J."/>
        </authorList>
    </citation>
    <scope>NUCLEOTIDE SEQUENCE</scope>
    <source>
        <tissue evidence="1">Shoot tissue taken approximately 20 cm above the soil surface</tissue>
    </source>
</reference>
<organism evidence="1">
    <name type="scientific">Arundo donax</name>
    <name type="common">Giant reed</name>
    <name type="synonym">Donax arundinaceus</name>
    <dbReference type="NCBI Taxonomy" id="35708"/>
    <lineage>
        <taxon>Eukaryota</taxon>
        <taxon>Viridiplantae</taxon>
        <taxon>Streptophyta</taxon>
        <taxon>Embryophyta</taxon>
        <taxon>Tracheophyta</taxon>
        <taxon>Spermatophyta</taxon>
        <taxon>Magnoliopsida</taxon>
        <taxon>Liliopsida</taxon>
        <taxon>Poales</taxon>
        <taxon>Poaceae</taxon>
        <taxon>PACMAD clade</taxon>
        <taxon>Arundinoideae</taxon>
        <taxon>Arundineae</taxon>
        <taxon>Arundo</taxon>
    </lineage>
</organism>